<comment type="caution">
    <text evidence="2">The sequence shown here is derived from an EMBL/GenBank/DDBJ whole genome shotgun (WGS) entry which is preliminary data.</text>
</comment>
<accession>A0A090YXR1</accession>
<dbReference type="AlphaFoldDB" id="A0A090YXR1"/>
<evidence type="ECO:0000313" key="2">
    <source>
        <dbReference type="EMBL" id="KFN02740.1"/>
    </source>
</evidence>
<dbReference type="EMBL" id="JMQC01000008">
    <property type="protein sequence ID" value="KFN02740.1"/>
    <property type="molecule type" value="Genomic_DNA"/>
</dbReference>
<name>A0A090YXR1_9BACI</name>
<evidence type="ECO:0000259" key="1">
    <source>
        <dbReference type="Pfam" id="PF00293"/>
    </source>
</evidence>
<protein>
    <submittedName>
        <fullName evidence="2">NUDIX domain protein</fullName>
    </submittedName>
    <submittedName>
        <fullName evidence="3">NUDIX domain-containing protein</fullName>
    </submittedName>
</protein>
<dbReference type="InterPro" id="IPR015797">
    <property type="entry name" value="NUDIX_hydrolase-like_dom_sf"/>
</dbReference>
<organism evidence="2 4">
    <name type="scientific">Bacillus clarus</name>
    <dbReference type="NCBI Taxonomy" id="2338372"/>
    <lineage>
        <taxon>Bacteria</taxon>
        <taxon>Bacillati</taxon>
        <taxon>Bacillota</taxon>
        <taxon>Bacilli</taxon>
        <taxon>Bacillales</taxon>
        <taxon>Bacillaceae</taxon>
        <taxon>Bacillus</taxon>
        <taxon>Bacillus cereus group</taxon>
    </lineage>
</organism>
<sequence>MNKVPNYHRAFGVYGICIKNNKMLVIDTSKGPYKNRYDLPGGSLEEGESLLAGLHREIYNKRGNLKRMDIACLQQLLKL</sequence>
<evidence type="ECO:0000313" key="3">
    <source>
        <dbReference type="EMBL" id="RFT66335.1"/>
    </source>
</evidence>
<dbReference type="Pfam" id="PF00293">
    <property type="entry name" value="NUDIX"/>
    <property type="match status" value="1"/>
</dbReference>
<dbReference type="SUPFAM" id="SSF55811">
    <property type="entry name" value="Nudix"/>
    <property type="match status" value="1"/>
</dbReference>
<evidence type="ECO:0000313" key="5">
    <source>
        <dbReference type="Proteomes" id="UP000264294"/>
    </source>
</evidence>
<gene>
    <name evidence="3" type="ORF">D0U04_14050</name>
    <name evidence="2" type="ORF">DJ93_5320</name>
</gene>
<keyword evidence="5" id="KW-1185">Reference proteome</keyword>
<dbReference type="Proteomes" id="UP000029389">
    <property type="component" value="Unassembled WGS sequence"/>
</dbReference>
<feature type="domain" description="Nudix hydrolase" evidence="1">
    <location>
        <begin position="7"/>
        <end position="60"/>
    </location>
</feature>
<dbReference type="Gene3D" id="3.90.79.10">
    <property type="entry name" value="Nucleoside Triphosphate Pyrophosphohydrolase"/>
    <property type="match status" value="1"/>
</dbReference>
<reference evidence="3 5" key="2">
    <citation type="submission" date="2018-08" db="EMBL/GenBank/DDBJ databases">
        <title>Bacillus clarus sp. nov. strain PS00077A.</title>
        <authorList>
            <person name="Mendez Acevedo M."/>
            <person name="Carroll L."/>
            <person name="Mukherjee M."/>
            <person name="Wiedmann M."/>
            <person name="Kovac J."/>
        </authorList>
    </citation>
    <scope>NUCLEOTIDE SEQUENCE [LARGE SCALE GENOMIC DNA]</scope>
    <source>
        <strain evidence="3 5">PS00077A</strain>
    </source>
</reference>
<dbReference type="InterPro" id="IPR000086">
    <property type="entry name" value="NUDIX_hydrolase_dom"/>
</dbReference>
<reference evidence="2 4" key="1">
    <citation type="submission" date="2014-04" db="EMBL/GenBank/DDBJ databases">
        <authorList>
            <person name="Bishop-Lilly K.A."/>
            <person name="Broomall S.M."/>
            <person name="Chain P.S."/>
            <person name="Chertkov O."/>
            <person name="Coyne S.R."/>
            <person name="Daligault H.E."/>
            <person name="Davenport K.W."/>
            <person name="Erkkila T."/>
            <person name="Frey K.G."/>
            <person name="Gibbons H.S."/>
            <person name="Gu W."/>
            <person name="Jaissle J."/>
            <person name="Johnson S.L."/>
            <person name="Koroleva G.I."/>
            <person name="Ladner J.T."/>
            <person name="Lo C.-C."/>
            <person name="Minogue T.D."/>
            <person name="Munk C."/>
            <person name="Palacios G.F."/>
            <person name="Redden C.L."/>
            <person name="Rosenzweig C.N."/>
            <person name="Scholz M.B."/>
            <person name="Teshima H."/>
            <person name="Xu Y."/>
        </authorList>
    </citation>
    <scope>NUCLEOTIDE SEQUENCE [LARGE SCALE GENOMIC DNA]</scope>
    <source>
        <strain evidence="2 4">BHP</strain>
    </source>
</reference>
<dbReference type="PATRIC" id="fig|1405.8.peg.5484"/>
<dbReference type="EMBL" id="QVOD01000015">
    <property type="protein sequence ID" value="RFT66335.1"/>
    <property type="molecule type" value="Genomic_DNA"/>
</dbReference>
<proteinExistence type="predicted"/>
<dbReference type="Proteomes" id="UP000264294">
    <property type="component" value="Unassembled WGS sequence"/>
</dbReference>
<evidence type="ECO:0000313" key="4">
    <source>
        <dbReference type="Proteomes" id="UP000029389"/>
    </source>
</evidence>